<organism evidence="1 2">
    <name type="scientific">Vibrio aestuarianus</name>
    <dbReference type="NCBI Taxonomy" id="28171"/>
    <lineage>
        <taxon>Bacteria</taxon>
        <taxon>Pseudomonadati</taxon>
        <taxon>Pseudomonadota</taxon>
        <taxon>Gammaproteobacteria</taxon>
        <taxon>Vibrionales</taxon>
        <taxon>Vibrionaceae</taxon>
        <taxon>Vibrio</taxon>
    </lineage>
</organism>
<reference evidence="1" key="1">
    <citation type="submission" date="2022-02" db="EMBL/GenBank/DDBJ databases">
        <title>Emergence and expansion in Europe of a Vibrio aestuarianus clonal complex pathogenic for oysters.</title>
        <authorList>
            <person name="Mesnil A."/>
            <person name="Travers M.-A."/>
        </authorList>
    </citation>
    <scope>NUCLEOTIDE SEQUENCE</scope>
    <source>
        <strain evidence="1">U29</strain>
    </source>
</reference>
<name>A0AAX3U3L3_9VIBR</name>
<gene>
    <name evidence="1" type="ORF">PYE51_12550</name>
</gene>
<dbReference type="Proteomes" id="UP001239257">
    <property type="component" value="Chromosome 1"/>
</dbReference>
<sequence>MKNLFDVRFKATNDLVAIIGNELIANGQARLCTEDGSTPSEKSKIEMCQVIATYGGLALVHCLQLPRLGIMVTNFDSMLIYILKDSIRKSVSIKNNSKNRVRISNQ</sequence>
<dbReference type="RefSeq" id="WP_053309793.1">
    <property type="nucleotide sequence ID" value="NZ_CP118709.1"/>
</dbReference>
<dbReference type="InterPro" id="IPR006441">
    <property type="entry name" value="Phage_P2_GpN"/>
</dbReference>
<protein>
    <submittedName>
        <fullName evidence="1">P2 family phage major capsid protein</fullName>
    </submittedName>
</protein>
<accession>A0AAX3U3L3</accession>
<dbReference type="Pfam" id="PF05125">
    <property type="entry name" value="Phage_cap_P2"/>
    <property type="match status" value="1"/>
</dbReference>
<dbReference type="AlphaFoldDB" id="A0AAX3U3L3"/>
<proteinExistence type="predicted"/>
<dbReference type="EMBL" id="CP118709">
    <property type="protein sequence ID" value="WGK81443.1"/>
    <property type="molecule type" value="Genomic_DNA"/>
</dbReference>
<evidence type="ECO:0000313" key="2">
    <source>
        <dbReference type="Proteomes" id="UP001239257"/>
    </source>
</evidence>
<evidence type="ECO:0000313" key="1">
    <source>
        <dbReference type="EMBL" id="WGK81443.1"/>
    </source>
</evidence>